<reference evidence="3 4" key="1">
    <citation type="journal article" date="2020" name="IScience">
        <title>Genome Sequencing of the Endangered Kingdonia uniflora (Circaeasteraceae, Ranunculales) Reveals Potential Mechanisms of Evolutionary Specialization.</title>
        <authorList>
            <person name="Sun Y."/>
            <person name="Deng T."/>
            <person name="Zhang A."/>
            <person name="Moore M.J."/>
            <person name="Landis J.B."/>
            <person name="Lin N."/>
            <person name="Zhang H."/>
            <person name="Zhang X."/>
            <person name="Huang J."/>
            <person name="Zhang X."/>
            <person name="Sun H."/>
            <person name="Wang H."/>
        </authorList>
    </citation>
    <scope>NUCLEOTIDE SEQUENCE [LARGE SCALE GENOMIC DNA]</scope>
    <source>
        <strain evidence="3">TB1705</strain>
        <tissue evidence="3">Leaf</tissue>
    </source>
</reference>
<protein>
    <submittedName>
        <fullName evidence="3">Uncharacterized protein</fullName>
    </submittedName>
</protein>
<evidence type="ECO:0000256" key="2">
    <source>
        <dbReference type="SAM" id="MobiDB-lite"/>
    </source>
</evidence>
<evidence type="ECO:0000313" key="3">
    <source>
        <dbReference type="EMBL" id="KAF6154435.1"/>
    </source>
</evidence>
<gene>
    <name evidence="3" type="ORF">GIB67_028327</name>
</gene>
<dbReference type="AlphaFoldDB" id="A0A7J7MHN8"/>
<feature type="region of interest" description="Disordered" evidence="2">
    <location>
        <begin position="1"/>
        <end position="40"/>
    </location>
</feature>
<evidence type="ECO:0000313" key="4">
    <source>
        <dbReference type="Proteomes" id="UP000541444"/>
    </source>
</evidence>
<sequence>MMSSPVSEASTSSQSVESKIRTSGSEEEGGVDQFPSFPGRLVSNPPRLDAFKEFCKAMASIGGRWGSKSQVKMKESLLDTAARLMKGICPGVEEKKAKLKRKKVKLERNVARLKYDLSKEGKRLEALRASQVVEINKLQAETRVNLEEAVAKCDRLGDHLMSKGYSEDEVDVIRANTYMEGDEGEETEDVTAGIMDGLDGVSPQTVRDNQGDNNERPELVNGKVELESACLRKDDARQCNQEFTDEFDRLREANGKRRSTCEGALQVFYGNTNYCRPDSQIEENDANISKGQKELEELKEHAAKIKSQSDALVVKRREADIARCRIHTLERSEEEALSLTRSKKIKNDARVPLVQGDVVSLSARIRELERDVARIQGHVRKGVEQLRECQIKLGAALIWEKGLEYVIIGKDIVIKDK</sequence>
<feature type="coiled-coil region" evidence="1">
    <location>
        <begin position="281"/>
        <end position="308"/>
    </location>
</feature>
<dbReference type="Proteomes" id="UP000541444">
    <property type="component" value="Unassembled WGS sequence"/>
</dbReference>
<comment type="caution">
    <text evidence="3">The sequence shown here is derived from an EMBL/GenBank/DDBJ whole genome shotgun (WGS) entry which is preliminary data.</text>
</comment>
<name>A0A7J7MHN8_9MAGN</name>
<proteinExistence type="predicted"/>
<feature type="compositionally biased region" description="Low complexity" evidence="2">
    <location>
        <begin position="1"/>
        <end position="17"/>
    </location>
</feature>
<evidence type="ECO:0000256" key="1">
    <source>
        <dbReference type="SAM" id="Coils"/>
    </source>
</evidence>
<dbReference type="EMBL" id="JACGCM010001497">
    <property type="protein sequence ID" value="KAF6154435.1"/>
    <property type="molecule type" value="Genomic_DNA"/>
</dbReference>
<keyword evidence="4" id="KW-1185">Reference proteome</keyword>
<organism evidence="3 4">
    <name type="scientific">Kingdonia uniflora</name>
    <dbReference type="NCBI Taxonomy" id="39325"/>
    <lineage>
        <taxon>Eukaryota</taxon>
        <taxon>Viridiplantae</taxon>
        <taxon>Streptophyta</taxon>
        <taxon>Embryophyta</taxon>
        <taxon>Tracheophyta</taxon>
        <taxon>Spermatophyta</taxon>
        <taxon>Magnoliopsida</taxon>
        <taxon>Ranunculales</taxon>
        <taxon>Circaeasteraceae</taxon>
        <taxon>Kingdonia</taxon>
    </lineage>
</organism>
<accession>A0A7J7MHN8</accession>
<feature type="coiled-coil region" evidence="1">
    <location>
        <begin position="89"/>
        <end position="116"/>
    </location>
</feature>
<keyword evidence="1" id="KW-0175">Coiled coil</keyword>